<name>A0A1T4NBB7_9BACT</name>
<proteinExistence type="predicted"/>
<dbReference type="InterPro" id="IPR035979">
    <property type="entry name" value="RBD_domain_sf"/>
</dbReference>
<reference evidence="4" key="1">
    <citation type="submission" date="2017-02" db="EMBL/GenBank/DDBJ databases">
        <authorList>
            <person name="Varghese N."/>
            <person name="Submissions S."/>
        </authorList>
    </citation>
    <scope>NUCLEOTIDE SEQUENCE [LARGE SCALE GENOMIC DNA]</scope>
    <source>
        <strain evidence="4">DSM 22224</strain>
    </source>
</reference>
<keyword evidence="4" id="KW-1185">Reference proteome</keyword>
<dbReference type="EMBL" id="FUWZ01000001">
    <property type="protein sequence ID" value="SJZ76569.1"/>
    <property type="molecule type" value="Genomic_DNA"/>
</dbReference>
<dbReference type="RefSeq" id="WP_078668120.1">
    <property type="nucleotide sequence ID" value="NZ_FUWZ01000001.1"/>
</dbReference>
<accession>A0A1T4NBB7</accession>
<dbReference type="SMART" id="SM00360">
    <property type="entry name" value="RRM"/>
    <property type="match status" value="1"/>
</dbReference>
<dbReference type="InterPro" id="IPR012677">
    <property type="entry name" value="Nucleotide-bd_a/b_plait_sf"/>
</dbReference>
<gene>
    <name evidence="3" type="ORF">SAMN04488128_1011522</name>
</gene>
<dbReference type="PANTHER" id="PTHR48027">
    <property type="entry name" value="HETEROGENEOUS NUCLEAR RIBONUCLEOPROTEIN 87F-RELATED"/>
    <property type="match status" value="1"/>
</dbReference>
<dbReference type="InterPro" id="IPR000504">
    <property type="entry name" value="RRM_dom"/>
</dbReference>
<sequence length="91" mass="10162">MNIFVGNLSNQTTDQQLTALFTPFGLVRSAKVIIDNYSGRSKGFAFVEMPVDSEAEHAIRELNSASVNAQTIVVNEARPRAERERSSRSRY</sequence>
<dbReference type="Pfam" id="PF00076">
    <property type="entry name" value="RRM_1"/>
    <property type="match status" value="1"/>
</dbReference>
<dbReference type="AlphaFoldDB" id="A0A1T4NBB7"/>
<dbReference type="Proteomes" id="UP000190367">
    <property type="component" value="Unassembled WGS sequence"/>
</dbReference>
<evidence type="ECO:0000313" key="3">
    <source>
        <dbReference type="EMBL" id="SJZ76569.1"/>
    </source>
</evidence>
<dbReference type="PROSITE" id="PS50102">
    <property type="entry name" value="RRM"/>
    <property type="match status" value="1"/>
</dbReference>
<dbReference type="InterPro" id="IPR052462">
    <property type="entry name" value="SLIRP/GR-RBP-like"/>
</dbReference>
<evidence type="ECO:0000259" key="2">
    <source>
        <dbReference type="PROSITE" id="PS50102"/>
    </source>
</evidence>
<dbReference type="OrthoDB" id="9798855at2"/>
<dbReference type="Gene3D" id="3.30.70.330">
    <property type="match status" value="1"/>
</dbReference>
<dbReference type="SUPFAM" id="SSF54928">
    <property type="entry name" value="RNA-binding domain, RBD"/>
    <property type="match status" value="1"/>
</dbReference>
<organism evidence="3 4">
    <name type="scientific">Chitinophaga eiseniae</name>
    <dbReference type="NCBI Taxonomy" id="634771"/>
    <lineage>
        <taxon>Bacteria</taxon>
        <taxon>Pseudomonadati</taxon>
        <taxon>Bacteroidota</taxon>
        <taxon>Chitinophagia</taxon>
        <taxon>Chitinophagales</taxon>
        <taxon>Chitinophagaceae</taxon>
        <taxon>Chitinophaga</taxon>
    </lineage>
</organism>
<feature type="domain" description="RRM" evidence="2">
    <location>
        <begin position="1"/>
        <end position="79"/>
    </location>
</feature>
<evidence type="ECO:0000256" key="1">
    <source>
        <dbReference type="ARBA" id="ARBA00022884"/>
    </source>
</evidence>
<dbReference type="GO" id="GO:0003723">
    <property type="term" value="F:RNA binding"/>
    <property type="evidence" value="ECO:0007669"/>
    <property type="project" value="UniProtKB-KW"/>
</dbReference>
<keyword evidence="1" id="KW-0694">RNA-binding</keyword>
<evidence type="ECO:0000313" key="4">
    <source>
        <dbReference type="Proteomes" id="UP000190367"/>
    </source>
</evidence>
<protein>
    <submittedName>
        <fullName evidence="3">RNA recognition motif. (A.k.a. RRM, RBD, or RNP domain)</fullName>
    </submittedName>
</protein>
<dbReference type="STRING" id="634771.SAMN04488128_1011522"/>